<dbReference type="Pfam" id="PF13591">
    <property type="entry name" value="MerR_2"/>
    <property type="match status" value="1"/>
</dbReference>
<dbReference type="Proteomes" id="UP000717995">
    <property type="component" value="Unassembled WGS sequence"/>
</dbReference>
<sequence>MKQTVIVEFSVDEVCQLVGLQRTYLVEIVAHGIVEPHGAQPEVWRFDQGALHLLRRAARLHRELALDWPGVAVALDLMGELEQLRHENRQLRQRLGRFQDD</sequence>
<reference evidence="2 3" key="1">
    <citation type="submission" date="2021-02" db="EMBL/GenBank/DDBJ databases">
        <authorList>
            <person name="Lee D.-H."/>
        </authorList>
    </citation>
    <scope>NUCLEOTIDE SEQUENCE [LARGE SCALE GENOMIC DNA]</scope>
    <source>
        <strain evidence="2 3">UL073</strain>
    </source>
</reference>
<proteinExistence type="predicted"/>
<name>A0ABS2IDV3_9GAMM</name>
<evidence type="ECO:0000313" key="2">
    <source>
        <dbReference type="EMBL" id="MBM7061281.1"/>
    </source>
</evidence>
<accession>A0ABS2IDV3</accession>
<comment type="caution">
    <text evidence="2">The sequence shown here is derived from an EMBL/GenBank/DDBJ whole genome shotgun (WGS) entry which is preliminary data.</text>
</comment>
<keyword evidence="3" id="KW-1185">Reference proteome</keyword>
<evidence type="ECO:0000256" key="1">
    <source>
        <dbReference type="SAM" id="Coils"/>
    </source>
</evidence>
<organism evidence="2 3">
    <name type="scientific">Zestomonas insulae</name>
    <dbReference type="NCBI Taxonomy" id="2809017"/>
    <lineage>
        <taxon>Bacteria</taxon>
        <taxon>Pseudomonadati</taxon>
        <taxon>Pseudomonadota</taxon>
        <taxon>Gammaproteobacteria</taxon>
        <taxon>Pseudomonadales</taxon>
        <taxon>Pseudomonadaceae</taxon>
        <taxon>Zestomonas</taxon>
    </lineage>
</organism>
<gene>
    <name evidence="2" type="ORF">JQX08_11245</name>
</gene>
<keyword evidence="1" id="KW-0175">Coiled coil</keyword>
<feature type="coiled-coil region" evidence="1">
    <location>
        <begin position="74"/>
        <end position="101"/>
    </location>
</feature>
<evidence type="ECO:0000313" key="3">
    <source>
        <dbReference type="Proteomes" id="UP000717995"/>
    </source>
</evidence>
<protein>
    <submittedName>
        <fullName evidence="2">Chaperone modulatory protein CbpM</fullName>
    </submittedName>
</protein>
<dbReference type="EMBL" id="JAFEUP010000003">
    <property type="protein sequence ID" value="MBM7061281.1"/>
    <property type="molecule type" value="Genomic_DNA"/>
</dbReference>
<dbReference type="RefSeq" id="WP_205348470.1">
    <property type="nucleotide sequence ID" value="NZ_JAFEUP010000003.1"/>
</dbReference>
<dbReference type="Gene3D" id="1.10.1660.10">
    <property type="match status" value="1"/>
</dbReference>